<comment type="caution">
    <text evidence="1">The sequence shown here is derived from an EMBL/GenBank/DDBJ whole genome shotgun (WGS) entry which is preliminary data.</text>
</comment>
<dbReference type="InterPro" id="IPR009045">
    <property type="entry name" value="Zn_M74/Hedgehog-like"/>
</dbReference>
<dbReference type="Pfam" id="PF18979">
    <property type="entry name" value="DUF5715"/>
    <property type="match status" value="1"/>
</dbReference>
<accession>A0A929RYE8</accession>
<evidence type="ECO:0000313" key="1">
    <source>
        <dbReference type="EMBL" id="MBF0969964.1"/>
    </source>
</evidence>
<dbReference type="InterPro" id="IPR043769">
    <property type="entry name" value="DUF5715"/>
</dbReference>
<organism evidence="1 2">
    <name type="scientific">Alloprevotella tannerae</name>
    <dbReference type="NCBI Taxonomy" id="76122"/>
    <lineage>
        <taxon>Bacteria</taxon>
        <taxon>Pseudomonadati</taxon>
        <taxon>Bacteroidota</taxon>
        <taxon>Bacteroidia</taxon>
        <taxon>Bacteroidales</taxon>
        <taxon>Prevotellaceae</taxon>
        <taxon>Alloprevotella</taxon>
    </lineage>
</organism>
<dbReference type="AlphaFoldDB" id="A0A929RYE8"/>
<proteinExistence type="predicted"/>
<reference evidence="1" key="1">
    <citation type="submission" date="2020-04" db="EMBL/GenBank/DDBJ databases">
        <title>Deep metagenomics examines the oral microbiome during advanced dental caries in children, revealing novel taxa and co-occurrences with host molecules.</title>
        <authorList>
            <person name="Baker J.L."/>
            <person name="Morton J.T."/>
            <person name="Dinis M."/>
            <person name="Alvarez R."/>
            <person name="Tran N.C."/>
            <person name="Knight R."/>
            <person name="Edlund A."/>
        </authorList>
    </citation>
    <scope>NUCLEOTIDE SEQUENCE</scope>
    <source>
        <strain evidence="1">JCVI_34_bin.1</strain>
    </source>
</reference>
<sequence>MKHKYRRKHFLLTFATIVGILFVIKCVFPDITLKSILNQLGGTDNKISANDSIALQSKHVDSLLLKARPPLNLVDASGQAIKHKVVSVPNFQTSFPDLNDVQLATAQRNGLSSIALNREEAMKRKKELVYIGDNPFYHVNRLQQSIPYLVPRAAVLLNEIARAFVDSCAAKGVGFHRLVVTSVLRTREDVERLRRFNHNASDNSCHQYGTTFDIGYNKYERVYDPQGRPIPTEWGVTLKSILAEVLDDQRKMGTCYVKYESHQSCFHITAR</sequence>
<protein>
    <submittedName>
        <fullName evidence="1">Uncharacterized protein</fullName>
    </submittedName>
</protein>
<evidence type="ECO:0000313" key="2">
    <source>
        <dbReference type="Proteomes" id="UP000704068"/>
    </source>
</evidence>
<dbReference type="SUPFAM" id="SSF55166">
    <property type="entry name" value="Hedgehog/DD-peptidase"/>
    <property type="match status" value="1"/>
</dbReference>
<name>A0A929RYE8_9BACT</name>
<dbReference type="RefSeq" id="WP_296092295.1">
    <property type="nucleotide sequence ID" value="NZ_CAUSLU010000008.1"/>
</dbReference>
<dbReference type="EMBL" id="JABZGR010000005">
    <property type="protein sequence ID" value="MBF0969964.1"/>
    <property type="molecule type" value="Genomic_DNA"/>
</dbReference>
<dbReference type="Proteomes" id="UP000704068">
    <property type="component" value="Unassembled WGS sequence"/>
</dbReference>
<gene>
    <name evidence="1" type="ORF">HXK21_02825</name>
</gene>